<keyword evidence="5" id="KW-0804">Transcription</keyword>
<evidence type="ECO:0000256" key="3">
    <source>
        <dbReference type="ARBA" id="ARBA00023015"/>
    </source>
</evidence>
<dbReference type="Proteomes" id="UP000394068">
    <property type="component" value="Unassembled WGS sequence"/>
</dbReference>
<evidence type="ECO:0000313" key="11">
    <source>
        <dbReference type="Proteomes" id="UP000394068"/>
    </source>
</evidence>
<dbReference type="InterPro" id="IPR036388">
    <property type="entry name" value="WH-like_DNA-bd_sf"/>
</dbReference>
<comment type="subcellular location">
    <subcellularLocation>
        <location evidence="1">Cytoplasm</location>
    </subcellularLocation>
</comment>
<proteinExistence type="inferred from homology"/>
<evidence type="ECO:0000256" key="6">
    <source>
        <dbReference type="ARBA" id="ARBA00046337"/>
    </source>
</evidence>
<evidence type="ECO:0000313" key="10">
    <source>
        <dbReference type="EMBL" id="VTS12441.1"/>
    </source>
</evidence>
<dbReference type="Gene3D" id="1.10.10.10">
    <property type="entry name" value="Winged helix-like DNA-binding domain superfamily/Winged helix DNA-binding domain"/>
    <property type="match status" value="1"/>
</dbReference>
<dbReference type="PANTHER" id="PTHR42756">
    <property type="entry name" value="TRANSCRIPTIONAL REGULATOR, MARR"/>
    <property type="match status" value="1"/>
</dbReference>
<evidence type="ECO:0000256" key="2">
    <source>
        <dbReference type="ARBA" id="ARBA00022490"/>
    </source>
</evidence>
<evidence type="ECO:0000256" key="4">
    <source>
        <dbReference type="ARBA" id="ARBA00023125"/>
    </source>
</evidence>
<dbReference type="PROSITE" id="PS50995">
    <property type="entry name" value="HTH_MARR_2"/>
    <property type="match status" value="1"/>
</dbReference>
<dbReference type="SMART" id="SM00347">
    <property type="entry name" value="HTH_MARR"/>
    <property type="match status" value="1"/>
</dbReference>
<dbReference type="PANTHER" id="PTHR42756:SF1">
    <property type="entry name" value="TRANSCRIPTIONAL REPRESSOR OF EMRAB OPERON"/>
    <property type="match status" value="1"/>
</dbReference>
<evidence type="ECO:0000256" key="1">
    <source>
        <dbReference type="ARBA" id="ARBA00004496"/>
    </source>
</evidence>
<dbReference type="InterPro" id="IPR000835">
    <property type="entry name" value="HTH_MarR-typ"/>
</dbReference>
<dbReference type="Pfam" id="PF22381">
    <property type="entry name" value="Staph_reg_Sar_Rot"/>
    <property type="match status" value="1"/>
</dbReference>
<dbReference type="GO" id="GO:0005737">
    <property type="term" value="C:cytoplasm"/>
    <property type="evidence" value="ECO:0007669"/>
    <property type="project" value="UniProtKB-SubCell"/>
</dbReference>
<dbReference type="AlphaFoldDB" id="A0A4U9XJJ9"/>
<dbReference type="GO" id="GO:0003700">
    <property type="term" value="F:DNA-binding transcription factor activity"/>
    <property type="evidence" value="ECO:0007669"/>
    <property type="project" value="InterPro"/>
</dbReference>
<evidence type="ECO:0000256" key="7">
    <source>
        <dbReference type="ARBA" id="ARBA00047188"/>
    </source>
</evidence>
<evidence type="ECO:0000259" key="9">
    <source>
        <dbReference type="PROSITE" id="PS50995"/>
    </source>
</evidence>
<organism evidence="10 11">
    <name type="scientific">Streptococcus pseudoporcinus</name>
    <dbReference type="NCBI Taxonomy" id="361101"/>
    <lineage>
        <taxon>Bacteria</taxon>
        <taxon>Bacillati</taxon>
        <taxon>Bacillota</taxon>
        <taxon>Bacilli</taxon>
        <taxon>Lactobacillales</taxon>
        <taxon>Streptococcaceae</taxon>
        <taxon>Streptococcus</taxon>
    </lineage>
</organism>
<dbReference type="FunFam" id="1.10.10.10:FF:000163">
    <property type="entry name" value="MarR family transcriptional regulator"/>
    <property type="match status" value="1"/>
</dbReference>
<reference evidence="10 11" key="1">
    <citation type="submission" date="2019-05" db="EMBL/GenBank/DDBJ databases">
        <authorList>
            <consortium name="Pathogen Informatics"/>
        </authorList>
    </citation>
    <scope>NUCLEOTIDE SEQUENCE [LARGE SCALE GENOMIC DNA]</scope>
    <source>
        <strain evidence="10 11">NCTC5386</strain>
    </source>
</reference>
<feature type="domain" description="HTH marR-type" evidence="9">
    <location>
        <begin position="12"/>
        <end position="142"/>
    </location>
</feature>
<comment type="similarity">
    <text evidence="6">Belongs to the SarZ family.</text>
</comment>
<dbReference type="SUPFAM" id="SSF46785">
    <property type="entry name" value="Winged helix' DNA-binding domain"/>
    <property type="match status" value="1"/>
</dbReference>
<dbReference type="RefSeq" id="WP_077323000.1">
    <property type="nucleotide sequence ID" value="NZ_CABEHT010000001.1"/>
</dbReference>
<name>A0A4U9XJJ9_9STRE</name>
<gene>
    <name evidence="10" type="primary">ohrR</name>
    <name evidence="10" type="ORF">NCTC5386_00251</name>
</gene>
<evidence type="ECO:0000256" key="5">
    <source>
        <dbReference type="ARBA" id="ARBA00023163"/>
    </source>
</evidence>
<evidence type="ECO:0000256" key="8">
    <source>
        <dbReference type="ARBA" id="ARBA00047207"/>
    </source>
</evidence>
<protein>
    <recommendedName>
        <fullName evidence="7">HTH-type transcriptional regulator SarZ</fullName>
    </recommendedName>
    <alternativeName>
        <fullName evidence="8">Staphylococcal accessory regulator Z</fullName>
    </alternativeName>
</protein>
<keyword evidence="2" id="KW-0963">Cytoplasm</keyword>
<keyword evidence="3" id="KW-0805">Transcription regulation</keyword>
<dbReference type="InterPro" id="IPR055166">
    <property type="entry name" value="Transc_reg_Sar_Rot_HTH"/>
</dbReference>
<dbReference type="EMBL" id="CABEHT010000001">
    <property type="protein sequence ID" value="VTS12441.1"/>
    <property type="molecule type" value="Genomic_DNA"/>
</dbReference>
<dbReference type="GO" id="GO:0003677">
    <property type="term" value="F:DNA binding"/>
    <property type="evidence" value="ECO:0007669"/>
    <property type="project" value="UniProtKB-KW"/>
</dbReference>
<dbReference type="InterPro" id="IPR036390">
    <property type="entry name" value="WH_DNA-bd_sf"/>
</dbReference>
<keyword evidence="4" id="KW-0238">DNA-binding</keyword>
<sequence length="159" mass="18729">MDTKYKDEMKLENQLCFPIYAAARKVMNLYTPHLKPLGLTYTQYLVFLVLWEKDEITVGEICDKLMLDNGTVSPLLKKLQKDEFIEKKRSTEDDRVVLINLTHKGRDLQKKAKDIPRSLANCMGLSEENTQTFYKVLYDLLKQTVDIKLKKEKKYEKYI</sequence>
<accession>A0A4U9XJJ9</accession>